<dbReference type="Proteomes" id="UP000325780">
    <property type="component" value="Unassembled WGS sequence"/>
</dbReference>
<evidence type="ECO:0000313" key="8">
    <source>
        <dbReference type="EMBL" id="KAE8154304.1"/>
    </source>
</evidence>
<evidence type="ECO:0000256" key="2">
    <source>
        <dbReference type="ARBA" id="ARBA00022833"/>
    </source>
</evidence>
<keyword evidence="4" id="KW-0238">DNA-binding</keyword>
<evidence type="ECO:0000256" key="5">
    <source>
        <dbReference type="ARBA" id="ARBA00023163"/>
    </source>
</evidence>
<dbReference type="GO" id="GO:0046872">
    <property type="term" value="F:metal ion binding"/>
    <property type="evidence" value="ECO:0007669"/>
    <property type="project" value="UniProtKB-KW"/>
</dbReference>
<keyword evidence="7" id="KW-0472">Membrane</keyword>
<dbReference type="EMBL" id="ML742030">
    <property type="protein sequence ID" value="KAE8154304.1"/>
    <property type="molecule type" value="Genomic_DNA"/>
</dbReference>
<protein>
    <submittedName>
        <fullName evidence="8">Uncharacterized protein</fullName>
    </submittedName>
</protein>
<dbReference type="GO" id="GO:0003677">
    <property type="term" value="F:DNA binding"/>
    <property type="evidence" value="ECO:0007669"/>
    <property type="project" value="UniProtKB-KW"/>
</dbReference>
<keyword evidence="7" id="KW-0812">Transmembrane</keyword>
<organism evidence="8 9">
    <name type="scientific">Aspergillus avenaceus</name>
    <dbReference type="NCBI Taxonomy" id="36643"/>
    <lineage>
        <taxon>Eukaryota</taxon>
        <taxon>Fungi</taxon>
        <taxon>Dikarya</taxon>
        <taxon>Ascomycota</taxon>
        <taxon>Pezizomycotina</taxon>
        <taxon>Eurotiomycetes</taxon>
        <taxon>Eurotiomycetidae</taxon>
        <taxon>Eurotiales</taxon>
        <taxon>Aspergillaceae</taxon>
        <taxon>Aspergillus</taxon>
        <taxon>Aspergillus subgen. Circumdati</taxon>
    </lineage>
</organism>
<keyword evidence="3" id="KW-0805">Transcription regulation</keyword>
<feature type="transmembrane region" description="Helical" evidence="7">
    <location>
        <begin position="121"/>
        <end position="141"/>
    </location>
</feature>
<dbReference type="PANTHER" id="PTHR36206:SF12">
    <property type="entry name" value="ASPERCRYPTIN BIOSYNTHESIS CLUSTER-SPECIFIC TRANSCRIPTION REGULATOR ATNN-RELATED"/>
    <property type="match status" value="1"/>
</dbReference>
<keyword evidence="1" id="KW-0479">Metal-binding</keyword>
<proteinExistence type="predicted"/>
<evidence type="ECO:0000256" key="7">
    <source>
        <dbReference type="SAM" id="Phobius"/>
    </source>
</evidence>
<evidence type="ECO:0000256" key="4">
    <source>
        <dbReference type="ARBA" id="ARBA00023125"/>
    </source>
</evidence>
<accession>A0A5N6U6V3</accession>
<evidence type="ECO:0000256" key="3">
    <source>
        <dbReference type="ARBA" id="ARBA00023015"/>
    </source>
</evidence>
<evidence type="ECO:0000313" key="9">
    <source>
        <dbReference type="Proteomes" id="UP000325780"/>
    </source>
</evidence>
<sequence length="454" mass="52236">MRQMHKYRTNMRRIRIEYHDAQWPSDCHRRQLDDGIACSGVLLPQNGPQLAWFFQGSFWKGSVLQLSLVEPSVRQAISAIGSLHEYKASLLSRRSYATGVAEPDSAVRLYMRAIRAVLNKAAADASAMPIVVVACILFTFFEYLRGNVLVAASHLSSGINFLTAWREKTGTQPQKPWGHGYLSFDSHFMETELAPVISTFNIYTSETNPGTRMKFLLNPVDAGSIILADRFDSVQEAKVAMIDMATATVGVFQLIHEKLEQGQFPTAEEFATIAGLRHTRDHWKANFDDLVRRQESGWNQEQCGAANILRLMWYSTIMGVTTFRMGSESAWDNHRSHFKEIVRLVESLIAGPEHYPDEFSRILNLDYDLLYPLHVVTWKCRWPMLRRKGLDILRRMPAQVWWYNVEHYYIIFSRIMHFEEAHLDYGDDIPDDATLIPKSVRVHDFYTLPYFETG</sequence>
<reference evidence="8 9" key="1">
    <citation type="submission" date="2019-04" db="EMBL/GenBank/DDBJ databases">
        <title>Friends and foes A comparative genomics study of 23 Aspergillus species from section Flavi.</title>
        <authorList>
            <consortium name="DOE Joint Genome Institute"/>
            <person name="Kjaerbolling I."/>
            <person name="Vesth T."/>
            <person name="Frisvad J.C."/>
            <person name="Nybo J.L."/>
            <person name="Theobald S."/>
            <person name="Kildgaard S."/>
            <person name="Isbrandt T."/>
            <person name="Kuo A."/>
            <person name="Sato A."/>
            <person name="Lyhne E.K."/>
            <person name="Kogle M.E."/>
            <person name="Wiebenga A."/>
            <person name="Kun R.S."/>
            <person name="Lubbers R.J."/>
            <person name="Makela M.R."/>
            <person name="Barry K."/>
            <person name="Chovatia M."/>
            <person name="Clum A."/>
            <person name="Daum C."/>
            <person name="Haridas S."/>
            <person name="He G."/>
            <person name="LaButti K."/>
            <person name="Lipzen A."/>
            <person name="Mondo S."/>
            <person name="Riley R."/>
            <person name="Salamov A."/>
            <person name="Simmons B.A."/>
            <person name="Magnuson J.K."/>
            <person name="Henrissat B."/>
            <person name="Mortensen U.H."/>
            <person name="Larsen T.O."/>
            <person name="Devries R.P."/>
            <person name="Grigoriev I.V."/>
            <person name="Machida M."/>
            <person name="Baker S.E."/>
            <person name="Andersen M.R."/>
        </authorList>
    </citation>
    <scope>NUCLEOTIDE SEQUENCE [LARGE SCALE GENOMIC DNA]</scope>
    <source>
        <strain evidence="8 9">IBT 18842</strain>
    </source>
</reference>
<evidence type="ECO:0000256" key="1">
    <source>
        <dbReference type="ARBA" id="ARBA00022723"/>
    </source>
</evidence>
<keyword evidence="6" id="KW-0539">Nucleus</keyword>
<dbReference type="PANTHER" id="PTHR36206">
    <property type="entry name" value="ASPERCRYPTIN BIOSYNTHESIS CLUSTER-SPECIFIC TRANSCRIPTION REGULATOR ATNN-RELATED"/>
    <property type="match status" value="1"/>
</dbReference>
<evidence type="ECO:0000256" key="6">
    <source>
        <dbReference type="ARBA" id="ARBA00023242"/>
    </source>
</evidence>
<dbReference type="InterPro" id="IPR052360">
    <property type="entry name" value="Transcr_Regulatory_Proteins"/>
</dbReference>
<keyword evidence="2" id="KW-0862">Zinc</keyword>
<keyword evidence="7" id="KW-1133">Transmembrane helix</keyword>
<dbReference type="OrthoDB" id="2593732at2759"/>
<keyword evidence="5" id="KW-0804">Transcription</keyword>
<gene>
    <name evidence="8" type="ORF">BDV25DRAFT_116113</name>
</gene>
<name>A0A5N6U6V3_ASPAV</name>
<keyword evidence="9" id="KW-1185">Reference proteome</keyword>
<dbReference type="AlphaFoldDB" id="A0A5N6U6V3"/>